<keyword evidence="1 5" id="KW-0808">Transferase</keyword>
<dbReference type="EMBL" id="JBHRZV010000002">
    <property type="protein sequence ID" value="MFC3927084.1"/>
    <property type="molecule type" value="Genomic_DNA"/>
</dbReference>
<sequence length="184" mass="21660">MDMMIRLAQFAEFETQCLLLRPFAYKDQADFYEIAGNPENLAFIFPTQVTPQESLTFMVHYFMKEPLGVWAIEEKKSSKLIGAIRLENMDFNSQHAEVGYFIHKDYWGRGLASEALKNLTFLAFQELHLRSLAIITHKENLASQRVAQKAGFRLVREYKGSDRYSKQVRRYCLFEMRKSGYRYE</sequence>
<evidence type="ECO:0000259" key="4">
    <source>
        <dbReference type="PROSITE" id="PS51186"/>
    </source>
</evidence>
<dbReference type="CDD" id="cd04301">
    <property type="entry name" value="NAT_SF"/>
    <property type="match status" value="1"/>
</dbReference>
<keyword evidence="6" id="KW-1185">Reference proteome</keyword>
<dbReference type="RefSeq" id="WP_380424209.1">
    <property type="nucleotide sequence ID" value="NZ_JBHRZV010000002.1"/>
</dbReference>
<feature type="domain" description="N-acetyltransferase" evidence="4">
    <location>
        <begin position="18"/>
        <end position="181"/>
    </location>
</feature>
<evidence type="ECO:0000313" key="6">
    <source>
        <dbReference type="Proteomes" id="UP001595807"/>
    </source>
</evidence>
<evidence type="ECO:0000256" key="2">
    <source>
        <dbReference type="ARBA" id="ARBA00023315"/>
    </source>
</evidence>
<reference evidence="6" key="1">
    <citation type="journal article" date="2019" name="Int. J. Syst. Evol. Microbiol.">
        <title>The Global Catalogue of Microorganisms (GCM) 10K type strain sequencing project: providing services to taxonomists for standard genome sequencing and annotation.</title>
        <authorList>
            <consortium name="The Broad Institute Genomics Platform"/>
            <consortium name="The Broad Institute Genome Sequencing Center for Infectious Disease"/>
            <person name="Wu L."/>
            <person name="Ma J."/>
        </authorList>
    </citation>
    <scope>NUCLEOTIDE SEQUENCE [LARGE SCALE GENOMIC DNA]</scope>
    <source>
        <strain evidence="6">CCUG 67170</strain>
    </source>
</reference>
<dbReference type="PANTHER" id="PTHR43792:SF8">
    <property type="entry name" value="[RIBOSOMAL PROTEIN US5]-ALANINE N-ACETYLTRANSFERASE"/>
    <property type="match status" value="1"/>
</dbReference>
<evidence type="ECO:0000313" key="5">
    <source>
        <dbReference type="EMBL" id="MFC3927084.1"/>
    </source>
</evidence>
<dbReference type="InterPro" id="IPR051531">
    <property type="entry name" value="N-acetyltransferase"/>
</dbReference>
<proteinExistence type="inferred from homology"/>
<dbReference type="Gene3D" id="3.40.630.30">
    <property type="match status" value="1"/>
</dbReference>
<comment type="caution">
    <text evidence="5">The sequence shown here is derived from an EMBL/GenBank/DDBJ whole genome shotgun (WGS) entry which is preliminary data.</text>
</comment>
<dbReference type="SUPFAM" id="SSF55729">
    <property type="entry name" value="Acyl-CoA N-acyltransferases (Nat)"/>
    <property type="match status" value="1"/>
</dbReference>
<dbReference type="PROSITE" id="PS51186">
    <property type="entry name" value="GNAT"/>
    <property type="match status" value="1"/>
</dbReference>
<dbReference type="Pfam" id="PF13302">
    <property type="entry name" value="Acetyltransf_3"/>
    <property type="match status" value="1"/>
</dbReference>
<evidence type="ECO:0000256" key="3">
    <source>
        <dbReference type="ARBA" id="ARBA00038502"/>
    </source>
</evidence>
<evidence type="ECO:0000256" key="1">
    <source>
        <dbReference type="ARBA" id="ARBA00022679"/>
    </source>
</evidence>
<dbReference type="InterPro" id="IPR016181">
    <property type="entry name" value="Acyl_CoA_acyltransferase"/>
</dbReference>
<organism evidence="5 6">
    <name type="scientific">Streptococcus caprae</name>
    <dbReference type="NCBI Taxonomy" id="1640501"/>
    <lineage>
        <taxon>Bacteria</taxon>
        <taxon>Bacillati</taxon>
        <taxon>Bacillota</taxon>
        <taxon>Bacilli</taxon>
        <taxon>Lactobacillales</taxon>
        <taxon>Streptococcaceae</taxon>
        <taxon>Streptococcus</taxon>
    </lineage>
</organism>
<dbReference type="InterPro" id="IPR000182">
    <property type="entry name" value="GNAT_dom"/>
</dbReference>
<dbReference type="PANTHER" id="PTHR43792">
    <property type="entry name" value="GNAT FAMILY, PUTATIVE (AFU_ORTHOLOGUE AFUA_3G00765)-RELATED-RELATED"/>
    <property type="match status" value="1"/>
</dbReference>
<protein>
    <submittedName>
        <fullName evidence="5">GNAT family N-acetyltransferase</fullName>
        <ecNumber evidence="5">2.3.-.-</ecNumber>
    </submittedName>
</protein>
<name>A0ABV8CT19_9STRE</name>
<dbReference type="Proteomes" id="UP001595807">
    <property type="component" value="Unassembled WGS sequence"/>
</dbReference>
<accession>A0ABV8CT19</accession>
<comment type="similarity">
    <text evidence="3">Belongs to the acetyltransferase family. RimJ subfamily.</text>
</comment>
<dbReference type="EC" id="2.3.-.-" evidence="5"/>
<gene>
    <name evidence="5" type="ORF">ACFORF_00355</name>
</gene>
<dbReference type="GO" id="GO:0016746">
    <property type="term" value="F:acyltransferase activity"/>
    <property type="evidence" value="ECO:0007669"/>
    <property type="project" value="UniProtKB-KW"/>
</dbReference>
<keyword evidence="2 5" id="KW-0012">Acyltransferase</keyword>